<feature type="domain" description="DUF6570" evidence="1">
    <location>
        <begin position="3"/>
        <end position="72"/>
    </location>
</feature>
<organism evidence="2 3">
    <name type="scientific">Paxillus rubicundulus Ve08.2h10</name>
    <dbReference type="NCBI Taxonomy" id="930991"/>
    <lineage>
        <taxon>Eukaryota</taxon>
        <taxon>Fungi</taxon>
        <taxon>Dikarya</taxon>
        <taxon>Basidiomycota</taxon>
        <taxon>Agaricomycotina</taxon>
        <taxon>Agaricomycetes</taxon>
        <taxon>Agaricomycetidae</taxon>
        <taxon>Boletales</taxon>
        <taxon>Paxilineae</taxon>
        <taxon>Paxillaceae</taxon>
        <taxon>Paxillus</taxon>
    </lineage>
</organism>
<dbReference type="Pfam" id="PF20209">
    <property type="entry name" value="DUF6570"/>
    <property type="match status" value="1"/>
</dbReference>
<feature type="non-terminal residue" evidence="2">
    <location>
        <position position="1"/>
    </location>
</feature>
<evidence type="ECO:0000313" key="2">
    <source>
        <dbReference type="EMBL" id="KIK98870.1"/>
    </source>
</evidence>
<evidence type="ECO:0000313" key="3">
    <source>
        <dbReference type="Proteomes" id="UP000054538"/>
    </source>
</evidence>
<evidence type="ECO:0000259" key="1">
    <source>
        <dbReference type="Pfam" id="PF20209"/>
    </source>
</evidence>
<dbReference type="HOGENOM" id="CLU_178175_0_0_1"/>
<accession>A0A0D0EC73</accession>
<sequence>FNRGNVTVLLQVSTELRCVLPPSPNDIRDTVYGLFSDGTRKPDENTIRLFKPVLVSKERVETLILFLMDNNE</sequence>
<dbReference type="InParanoid" id="A0A0D0EC73"/>
<name>A0A0D0EC73_9AGAM</name>
<dbReference type="AlphaFoldDB" id="A0A0D0EC73"/>
<gene>
    <name evidence="2" type="ORF">PAXRUDRAFT_47694</name>
</gene>
<keyword evidence="3" id="KW-1185">Reference proteome</keyword>
<proteinExistence type="predicted"/>
<feature type="non-terminal residue" evidence="2">
    <location>
        <position position="72"/>
    </location>
</feature>
<dbReference type="Proteomes" id="UP000054538">
    <property type="component" value="Unassembled WGS sequence"/>
</dbReference>
<protein>
    <recommendedName>
        <fullName evidence="1">DUF6570 domain-containing protein</fullName>
    </recommendedName>
</protein>
<dbReference type="EMBL" id="KN824877">
    <property type="protein sequence ID" value="KIK98870.1"/>
    <property type="molecule type" value="Genomic_DNA"/>
</dbReference>
<reference evidence="2 3" key="1">
    <citation type="submission" date="2014-04" db="EMBL/GenBank/DDBJ databases">
        <authorList>
            <consortium name="DOE Joint Genome Institute"/>
            <person name="Kuo A."/>
            <person name="Kohler A."/>
            <person name="Jargeat P."/>
            <person name="Nagy L.G."/>
            <person name="Floudas D."/>
            <person name="Copeland A."/>
            <person name="Barry K.W."/>
            <person name="Cichocki N."/>
            <person name="Veneault-Fourrey C."/>
            <person name="LaButti K."/>
            <person name="Lindquist E.A."/>
            <person name="Lipzen A."/>
            <person name="Lundell T."/>
            <person name="Morin E."/>
            <person name="Murat C."/>
            <person name="Sun H."/>
            <person name="Tunlid A."/>
            <person name="Henrissat B."/>
            <person name="Grigoriev I.V."/>
            <person name="Hibbett D.S."/>
            <person name="Martin F."/>
            <person name="Nordberg H.P."/>
            <person name="Cantor M.N."/>
            <person name="Hua S.X."/>
        </authorList>
    </citation>
    <scope>NUCLEOTIDE SEQUENCE [LARGE SCALE GENOMIC DNA]</scope>
    <source>
        <strain evidence="2 3">Ve08.2h10</strain>
    </source>
</reference>
<dbReference type="OrthoDB" id="432234at2759"/>
<reference evidence="3" key="2">
    <citation type="submission" date="2015-01" db="EMBL/GenBank/DDBJ databases">
        <title>Evolutionary Origins and Diversification of the Mycorrhizal Mutualists.</title>
        <authorList>
            <consortium name="DOE Joint Genome Institute"/>
            <consortium name="Mycorrhizal Genomics Consortium"/>
            <person name="Kohler A."/>
            <person name="Kuo A."/>
            <person name="Nagy L.G."/>
            <person name="Floudas D."/>
            <person name="Copeland A."/>
            <person name="Barry K.W."/>
            <person name="Cichocki N."/>
            <person name="Veneault-Fourrey C."/>
            <person name="LaButti K."/>
            <person name="Lindquist E.A."/>
            <person name="Lipzen A."/>
            <person name="Lundell T."/>
            <person name="Morin E."/>
            <person name="Murat C."/>
            <person name="Riley R."/>
            <person name="Ohm R."/>
            <person name="Sun H."/>
            <person name="Tunlid A."/>
            <person name="Henrissat B."/>
            <person name="Grigoriev I.V."/>
            <person name="Hibbett D.S."/>
            <person name="Martin F."/>
        </authorList>
    </citation>
    <scope>NUCLEOTIDE SEQUENCE [LARGE SCALE GENOMIC DNA]</scope>
    <source>
        <strain evidence="3">Ve08.2h10</strain>
    </source>
</reference>
<dbReference type="InterPro" id="IPR046700">
    <property type="entry name" value="DUF6570"/>
</dbReference>
<dbReference type="STRING" id="930991.A0A0D0EC73"/>